<evidence type="ECO:0000313" key="2">
    <source>
        <dbReference type="EMBL" id="MFD1141561.1"/>
    </source>
</evidence>
<keyword evidence="1" id="KW-0472">Membrane</keyword>
<feature type="transmembrane region" description="Helical" evidence="1">
    <location>
        <begin position="32"/>
        <end position="53"/>
    </location>
</feature>
<comment type="caution">
    <text evidence="2">The sequence shown here is derived from an EMBL/GenBank/DDBJ whole genome shotgun (WGS) entry which is preliminary data.</text>
</comment>
<accession>A0ABW3Q8U8</accession>
<organism evidence="2 3">
    <name type="scientific">Larkinella insperata</name>
    <dbReference type="NCBI Taxonomy" id="332158"/>
    <lineage>
        <taxon>Bacteria</taxon>
        <taxon>Pseudomonadati</taxon>
        <taxon>Bacteroidota</taxon>
        <taxon>Cytophagia</taxon>
        <taxon>Cytophagales</taxon>
        <taxon>Spirosomataceae</taxon>
        <taxon>Larkinella</taxon>
    </lineage>
</organism>
<keyword evidence="1" id="KW-0812">Transmembrane</keyword>
<keyword evidence="3" id="KW-1185">Reference proteome</keyword>
<proteinExistence type="predicted"/>
<evidence type="ECO:0000256" key="1">
    <source>
        <dbReference type="SAM" id="Phobius"/>
    </source>
</evidence>
<dbReference type="Proteomes" id="UP001597116">
    <property type="component" value="Unassembled WGS sequence"/>
</dbReference>
<feature type="transmembrane region" description="Helical" evidence="1">
    <location>
        <begin position="131"/>
        <end position="150"/>
    </location>
</feature>
<name>A0ABW3Q8U8_9BACT</name>
<feature type="transmembrane region" description="Helical" evidence="1">
    <location>
        <begin position="103"/>
        <end position="122"/>
    </location>
</feature>
<evidence type="ECO:0000313" key="3">
    <source>
        <dbReference type="Proteomes" id="UP001597116"/>
    </source>
</evidence>
<keyword evidence="1" id="KW-1133">Transmembrane helix</keyword>
<reference evidence="3" key="1">
    <citation type="journal article" date="2019" name="Int. J. Syst. Evol. Microbiol.">
        <title>The Global Catalogue of Microorganisms (GCM) 10K type strain sequencing project: providing services to taxonomists for standard genome sequencing and annotation.</title>
        <authorList>
            <consortium name="The Broad Institute Genomics Platform"/>
            <consortium name="The Broad Institute Genome Sequencing Center for Infectious Disease"/>
            <person name="Wu L."/>
            <person name="Ma J."/>
        </authorList>
    </citation>
    <scope>NUCLEOTIDE SEQUENCE [LARGE SCALE GENOMIC DNA]</scope>
    <source>
        <strain evidence="3">CCUG 55608</strain>
    </source>
</reference>
<gene>
    <name evidence="2" type="ORF">ACFQ4C_10600</name>
</gene>
<feature type="transmembrane region" description="Helical" evidence="1">
    <location>
        <begin position="156"/>
        <end position="176"/>
    </location>
</feature>
<sequence>MNHKLLGALAMVGAPFLLIGFSLEDQMRNLNFSWFTGAWGLLYMLGWTASLVGLHQLEGPGTTRFGRAMLWAVVGCLTIANVSNVYQIVWPGQKNQFFYAIDAFWPISNILMLPLGITVWVARRLNGWRRLVPLLVGLWFPLGMVLMVVVGRAPVGMYIGGIYSAVTWFLMGYAVYSAEERVAISKV</sequence>
<dbReference type="EMBL" id="JBHTLP010000008">
    <property type="protein sequence ID" value="MFD1141561.1"/>
    <property type="molecule type" value="Genomic_DNA"/>
</dbReference>
<feature type="transmembrane region" description="Helical" evidence="1">
    <location>
        <begin position="65"/>
        <end position="83"/>
    </location>
</feature>
<dbReference type="RefSeq" id="WP_265992001.1">
    <property type="nucleotide sequence ID" value="NZ_CP110973.1"/>
</dbReference>
<protein>
    <submittedName>
        <fullName evidence="2">Uncharacterized protein</fullName>
    </submittedName>
</protein>